<dbReference type="SUPFAM" id="SSF47473">
    <property type="entry name" value="EF-hand"/>
    <property type="match status" value="2"/>
</dbReference>
<sequence>MDDFSCYVDELDVYSIQQELEDAGYTPGSRELLGCDDIVTLLLSIYSHTHNTDRQLGQVEKMADLMLNFVLNLYDKNKMGLIPVLSVKILLVTMSGAKLTDKYRYLYQELHDPSTFVGTRALGEFLNALMKGTDSGGVTEDVFYRWLQREPQTVVWLPTLHRIMATQHVVHNVKCSVCKATAKDDTAAFMKTLKNNLSRKHRRKSAIKYMPVEADSQSPGKQEEGGGDIHQDISQTARRLAEIERLDSHTQTTPLPTDAPLPDGHHPWDRTLTSLSPPSTLTYKREREELNNVILGLQEENRALYEQLASLEPYSDTDSLPSKHPDPSARSPVYHSPPPYTLSNNLLKLLKESQNLPVREPLPHEATPIYLSVPIIRLPSQFSDSAPTSPGSEGSLPQPNFSTLDSSATYSIHSPAVEEGLLTPPRERTLADSLDALDASPGRFSLPSPCKSTDGISPEEDELKAIVEKVDKFFPSDLSYGRPVSRQSEDEDDMLRAATSISQAMSAFVSQAVNPPLMPSLDLILQE</sequence>
<feature type="region of interest" description="Disordered" evidence="6">
    <location>
        <begin position="438"/>
        <end position="457"/>
    </location>
</feature>
<feature type="compositionally biased region" description="Basic and acidic residues" evidence="6">
    <location>
        <begin position="239"/>
        <end position="248"/>
    </location>
</feature>
<dbReference type="EMBL" id="CP111024">
    <property type="protein sequence ID" value="WAR22759.1"/>
    <property type="molecule type" value="Genomic_DNA"/>
</dbReference>
<dbReference type="Gene3D" id="1.10.238.10">
    <property type="entry name" value="EF-hand"/>
    <property type="match status" value="1"/>
</dbReference>
<dbReference type="Pfam" id="PF09068">
    <property type="entry name" value="EF-hand_2"/>
    <property type="match status" value="1"/>
</dbReference>
<reference evidence="9" key="1">
    <citation type="submission" date="2022-11" db="EMBL/GenBank/DDBJ databases">
        <title>Centuries of genome instability and evolution in soft-shell clam transmissible cancer (bioRxiv).</title>
        <authorList>
            <person name="Hart S.F.M."/>
            <person name="Yonemitsu M.A."/>
            <person name="Giersch R.M."/>
            <person name="Beal B.F."/>
            <person name="Arriagada G."/>
            <person name="Davis B.W."/>
            <person name="Ostrander E.A."/>
            <person name="Goff S.P."/>
            <person name="Metzger M.J."/>
        </authorList>
    </citation>
    <scope>NUCLEOTIDE SEQUENCE</scope>
    <source>
        <strain evidence="9">MELC-2E11</strain>
        <tissue evidence="9">Siphon/mantle</tissue>
    </source>
</reference>
<evidence type="ECO:0000313" key="10">
    <source>
        <dbReference type="Proteomes" id="UP001164746"/>
    </source>
</evidence>
<dbReference type="Pfam" id="PF09069">
    <property type="entry name" value="EF-hand_3"/>
    <property type="match status" value="1"/>
</dbReference>
<keyword evidence="10" id="KW-1185">Reference proteome</keyword>
<dbReference type="InterPro" id="IPR015153">
    <property type="entry name" value="EF-hand_dom_typ1"/>
</dbReference>
<proteinExistence type="predicted"/>
<feature type="compositionally biased region" description="Basic and acidic residues" evidence="6">
    <location>
        <begin position="221"/>
        <end position="231"/>
    </location>
</feature>
<feature type="domain" description="EF-hand" evidence="8">
    <location>
        <begin position="135"/>
        <end position="163"/>
    </location>
</feature>
<name>A0ABY7FPG0_MYAAR</name>
<comment type="subcellular location">
    <subcellularLocation>
        <location evidence="1">Cell membrane</location>
        <location evidence="1">Sarcolemma</location>
        <topology evidence="1">Peripheral membrane protein</topology>
        <orientation evidence="1">Cytoplasmic side</orientation>
    </subcellularLocation>
    <subcellularLocation>
        <location evidence="2">Cytoplasm</location>
    </subcellularLocation>
</comment>
<keyword evidence="4" id="KW-0106">Calcium</keyword>
<dbReference type="PANTHER" id="PTHR12268:SF14">
    <property type="entry name" value="DYSTROPHIN-1"/>
    <property type="match status" value="1"/>
</dbReference>
<evidence type="ECO:0000256" key="6">
    <source>
        <dbReference type="SAM" id="MobiDB-lite"/>
    </source>
</evidence>
<organism evidence="9 10">
    <name type="scientific">Mya arenaria</name>
    <name type="common">Soft-shell clam</name>
    <dbReference type="NCBI Taxonomy" id="6604"/>
    <lineage>
        <taxon>Eukaryota</taxon>
        <taxon>Metazoa</taxon>
        <taxon>Spiralia</taxon>
        <taxon>Lophotrochozoa</taxon>
        <taxon>Mollusca</taxon>
        <taxon>Bivalvia</taxon>
        <taxon>Autobranchia</taxon>
        <taxon>Heteroconchia</taxon>
        <taxon>Euheterodonta</taxon>
        <taxon>Imparidentia</taxon>
        <taxon>Neoheterodontei</taxon>
        <taxon>Myida</taxon>
        <taxon>Myoidea</taxon>
        <taxon>Myidae</taxon>
        <taxon>Mya</taxon>
    </lineage>
</organism>
<feature type="compositionally biased region" description="Low complexity" evidence="6">
    <location>
        <begin position="250"/>
        <end position="262"/>
    </location>
</feature>
<dbReference type="InterPro" id="IPR050774">
    <property type="entry name" value="KCMF1/Dystrophin"/>
</dbReference>
<evidence type="ECO:0000256" key="1">
    <source>
        <dbReference type="ARBA" id="ARBA00004278"/>
    </source>
</evidence>
<feature type="domain" description="EF-hand" evidence="7">
    <location>
        <begin position="6"/>
        <end position="95"/>
    </location>
</feature>
<evidence type="ECO:0000313" key="9">
    <source>
        <dbReference type="EMBL" id="WAR22759.1"/>
    </source>
</evidence>
<evidence type="ECO:0000256" key="2">
    <source>
        <dbReference type="ARBA" id="ARBA00004496"/>
    </source>
</evidence>
<feature type="region of interest" description="Disordered" evidence="6">
    <location>
        <begin position="208"/>
        <end position="277"/>
    </location>
</feature>
<evidence type="ECO:0000256" key="5">
    <source>
        <dbReference type="ARBA" id="ARBA00023212"/>
    </source>
</evidence>
<evidence type="ECO:0000259" key="7">
    <source>
        <dbReference type="Pfam" id="PF09068"/>
    </source>
</evidence>
<dbReference type="InterPro" id="IPR011992">
    <property type="entry name" value="EF-hand-dom_pair"/>
</dbReference>
<keyword evidence="5" id="KW-0206">Cytoskeleton</keyword>
<gene>
    <name evidence="9" type="ORF">MAR_036428</name>
</gene>
<keyword evidence="3" id="KW-0963">Cytoplasm</keyword>
<evidence type="ECO:0000256" key="4">
    <source>
        <dbReference type="ARBA" id="ARBA00022837"/>
    </source>
</evidence>
<evidence type="ECO:0000259" key="8">
    <source>
        <dbReference type="Pfam" id="PF09069"/>
    </source>
</evidence>
<dbReference type="Proteomes" id="UP001164746">
    <property type="component" value="Chromosome 13"/>
</dbReference>
<feature type="region of interest" description="Disordered" evidence="6">
    <location>
        <begin position="314"/>
        <end position="336"/>
    </location>
</feature>
<dbReference type="PANTHER" id="PTHR12268">
    <property type="entry name" value="E3 UBIQUITIN-PROTEIN LIGASE KCMF1"/>
    <property type="match status" value="1"/>
</dbReference>
<protein>
    <submittedName>
        <fullName evidence="9">DMDD-like protein</fullName>
    </submittedName>
</protein>
<evidence type="ECO:0000256" key="3">
    <source>
        <dbReference type="ARBA" id="ARBA00022490"/>
    </source>
</evidence>
<dbReference type="InterPro" id="IPR015154">
    <property type="entry name" value="EF-hand_dom_typ2"/>
</dbReference>
<feature type="region of interest" description="Disordered" evidence="6">
    <location>
        <begin position="382"/>
        <end position="406"/>
    </location>
</feature>
<accession>A0ABY7FPG0</accession>